<evidence type="ECO:0000313" key="2">
    <source>
        <dbReference type="Proteomes" id="UP001596408"/>
    </source>
</evidence>
<name>A0ABD5U2L9_9EURY</name>
<dbReference type="RefSeq" id="WP_379695415.1">
    <property type="nucleotide sequence ID" value="NZ_JBHSXH010000015.1"/>
</dbReference>
<evidence type="ECO:0000313" key="1">
    <source>
        <dbReference type="EMBL" id="MFC6825310.1"/>
    </source>
</evidence>
<keyword evidence="2" id="KW-1185">Reference proteome</keyword>
<comment type="caution">
    <text evidence="1">The sequence shown here is derived from an EMBL/GenBank/DDBJ whole genome shotgun (WGS) entry which is preliminary data.</text>
</comment>
<gene>
    <name evidence="1" type="ORF">ACFQEV_09965</name>
</gene>
<accession>A0ABD5U2L9</accession>
<proteinExistence type="predicted"/>
<sequence>MLKKTVAVGAAATGATAFAGGAAAQRSERQGSRVIGDALNFTRQSGGVLASGLITVVVQNVNLTALNDITVSIGGDVLDVDVGDVNILNDNVVKISISDVVDIEGNQVAVTVLGSTTQGGSFDLTDTVRTNL</sequence>
<protein>
    <submittedName>
        <fullName evidence="1">Uncharacterized protein</fullName>
    </submittedName>
</protein>
<dbReference type="EMBL" id="JBHSXH010000015">
    <property type="protein sequence ID" value="MFC6825310.1"/>
    <property type="molecule type" value="Genomic_DNA"/>
</dbReference>
<dbReference type="Proteomes" id="UP001596408">
    <property type="component" value="Unassembled WGS sequence"/>
</dbReference>
<organism evidence="1 2">
    <name type="scientific">Halopelagius fulvigenes</name>
    <dbReference type="NCBI Taxonomy" id="1198324"/>
    <lineage>
        <taxon>Archaea</taxon>
        <taxon>Methanobacteriati</taxon>
        <taxon>Methanobacteriota</taxon>
        <taxon>Stenosarchaea group</taxon>
        <taxon>Halobacteria</taxon>
        <taxon>Halobacteriales</taxon>
        <taxon>Haloferacaceae</taxon>
    </lineage>
</organism>
<dbReference type="AlphaFoldDB" id="A0ABD5U2L9"/>
<reference evidence="1 2" key="1">
    <citation type="journal article" date="2019" name="Int. J. Syst. Evol. Microbiol.">
        <title>The Global Catalogue of Microorganisms (GCM) 10K type strain sequencing project: providing services to taxonomists for standard genome sequencing and annotation.</title>
        <authorList>
            <consortium name="The Broad Institute Genomics Platform"/>
            <consortium name="The Broad Institute Genome Sequencing Center for Infectious Disease"/>
            <person name="Wu L."/>
            <person name="Ma J."/>
        </authorList>
    </citation>
    <scope>NUCLEOTIDE SEQUENCE [LARGE SCALE GENOMIC DNA]</scope>
    <source>
        <strain evidence="1 2">YIM 94188</strain>
    </source>
</reference>